<gene>
    <name evidence="8" type="ORF">PoB_000300300</name>
</gene>
<evidence type="ECO:0000256" key="2">
    <source>
        <dbReference type="ARBA" id="ARBA00022692"/>
    </source>
</evidence>
<evidence type="ECO:0000313" key="9">
    <source>
        <dbReference type="Proteomes" id="UP000735302"/>
    </source>
</evidence>
<evidence type="ECO:0000256" key="5">
    <source>
        <dbReference type="SAM" id="MobiDB-lite"/>
    </source>
</evidence>
<feature type="transmembrane region" description="Helical" evidence="6">
    <location>
        <begin position="1228"/>
        <end position="1250"/>
    </location>
</feature>
<keyword evidence="4 6" id="KW-0472">Membrane</keyword>
<keyword evidence="8" id="KW-0675">Receptor</keyword>
<dbReference type="PANTHER" id="PTHR45902:SF1">
    <property type="entry name" value="LATROPHILIN RECEPTOR-LIKE PROTEIN A"/>
    <property type="match status" value="1"/>
</dbReference>
<feature type="transmembrane region" description="Helical" evidence="6">
    <location>
        <begin position="1450"/>
        <end position="1472"/>
    </location>
</feature>
<dbReference type="EMBL" id="BLXT01000396">
    <property type="protein sequence ID" value="GFN76497.1"/>
    <property type="molecule type" value="Genomic_DNA"/>
</dbReference>
<dbReference type="InterPro" id="IPR053231">
    <property type="entry name" value="GPCR_LN-TM7"/>
</dbReference>
<reference evidence="8 9" key="1">
    <citation type="journal article" date="2021" name="Elife">
        <title>Chloroplast acquisition without the gene transfer in kleptoplastic sea slugs, Plakobranchus ocellatus.</title>
        <authorList>
            <person name="Maeda T."/>
            <person name="Takahashi S."/>
            <person name="Yoshida T."/>
            <person name="Shimamura S."/>
            <person name="Takaki Y."/>
            <person name="Nagai Y."/>
            <person name="Toyoda A."/>
            <person name="Suzuki Y."/>
            <person name="Arimoto A."/>
            <person name="Ishii H."/>
            <person name="Satoh N."/>
            <person name="Nishiyama T."/>
            <person name="Hasebe M."/>
            <person name="Maruyama T."/>
            <person name="Minagawa J."/>
            <person name="Obokata J."/>
            <person name="Shigenobu S."/>
        </authorList>
    </citation>
    <scope>NUCLEOTIDE SEQUENCE [LARGE SCALE GENOMIC DNA]</scope>
</reference>
<keyword evidence="3 6" id="KW-1133">Transmembrane helix</keyword>
<dbReference type="InterPro" id="IPR036024">
    <property type="entry name" value="Somatomedin_B-like_dom_sf"/>
</dbReference>
<feature type="transmembrane region" description="Helical" evidence="6">
    <location>
        <begin position="1423"/>
        <end position="1444"/>
    </location>
</feature>
<accession>A0AAV3Y294</accession>
<feature type="compositionally biased region" description="Polar residues" evidence="5">
    <location>
        <begin position="213"/>
        <end position="223"/>
    </location>
</feature>
<dbReference type="InterPro" id="IPR017981">
    <property type="entry name" value="GPCR_2-like_7TM"/>
</dbReference>
<comment type="caution">
    <text evidence="8">The sequence shown here is derived from an EMBL/GenBank/DDBJ whole genome shotgun (WGS) entry which is preliminary data.</text>
</comment>
<evidence type="ECO:0000256" key="4">
    <source>
        <dbReference type="ARBA" id="ARBA00023136"/>
    </source>
</evidence>
<dbReference type="InterPro" id="IPR000832">
    <property type="entry name" value="GPCR_2_secretin-like"/>
</dbReference>
<dbReference type="CDD" id="cd15039">
    <property type="entry name" value="7tmB3_Methuselah-like"/>
    <property type="match status" value="1"/>
</dbReference>
<feature type="region of interest" description="Disordered" evidence="5">
    <location>
        <begin position="400"/>
        <end position="433"/>
    </location>
</feature>
<sequence length="1508" mass="169460">MTTQQGSNAAALPENFYRYYLTIHGEIKLIYFKACFSTFGITKSRLERIQKNLTPTELIVILFCTGVSLQIEEVRHAPEVFNSSSDTDIFLQLPPNATLNAEPSPCCAQNLSKTPCEVELSELLNFNLSDILETYDSKSELDNISMSFDRQGSCLFVNTSRLFRKILCSEFAIGETRNCLDGLEDIQNTSSETEKTLHNSQNNVSSDGIPINKNVSGTTNSGQEKAEITQMDNKEPNFTSKRSGNKESQTNVFFDAVVDGFTQNVTPIYDSSVESDVDLVRQGQTTTYSTNIFLNLNKTRELFDAEQKDRNDPVTSIELRLGVDNRDEGSEDDNFAESYNANNRTANNEATPENEVTFMFGGLPVTGCAGAMLCLDACKSRTEVNSDLSTTVVFHAGENSEAQPLSRAKRSSSFKQSERESKSLVSNFPPKQKDLLRKKHTNSNWYLDGFTSKNNWPVHTKQKEDFQDAYHFKSDNRIDKHIMTRRRRDIGPQQVPREFFSSSEQTIFTCKCDSDCVAYGDCCVDALTVCLKLLEKDDGTLESTLQSLKEINHTNYFHRSKPINEAIEEHGKKNPDVIFKSYLITFGSCVKTDSIEGVHAISQCPVDFIDVNITEACQSENLPLLPLVSTPISPAVSITFKNVYCAVCHGVDENSLIAWQPSVLCKPSTALPEADSGDARLDYVTDYIRNGHCHTHFDKPESVSSVRTCQSGYDLTERVRTDIMNAAAERRCTASQALLCMSYVIPFDGFRNPHCQYCLRSPNITGDESASVRNRREAESVCDSKQQDWAEINSNFQGGILLLLDVTGRYSQYSNGDSTLPDREVYLCKTNQVYDSLVQKCYDLLCPYGFEAYRGECVAIESGAVYVPASSQLFPDPFSAISISISRSFSTDIKKMDCVNLLFLARMKGEKSLTITVEALTINRYQGAIMPRDQKDEVDEIYISKISCSEKFILSTQKEEFEKIDISLRVHHWDYEQLLSDLDFFTSSFIEMFPFDNVTITMTNVKDINNIRCPEDGVVTEMDQFSFQENKDMIYAMVNTTDNISLYYPLNSIGLKKITSWFQGKEKSENGRWSILICGKHFFFSQENCSVISYWRNETKTIANDTKLQIIESGRIFSKEQFDILGDRVLVCSGLDFGDYLKPWGSSNEDKVYELLNWICSCISIFFLAIMLLLYWEFPELLTLPGRLTACLAATMLLTFAFNLLTLIDLHHSLLCPMVAVIAHFVTLAHYGWMSAIAVNMALTFGSSSVRNKSSVEAKETFLRYNIVVWGISAIIVGVSLTLDLTQDDNHSLSSESQTASTVHFASSLEEHHIANESFTEGPTLPGESALNNNSFDNTDEVTSNFISTSGSTSMEFPRYGYPFCSWFSGPLWTRLAFVLIPYAVSLVVDIIGFAATIRGIILASRTSSKTLDKGVQHRTQCIIFLKLSTAMGFSWCLSVFFTVSESRALVYVYVTLVLLQGLLLFLAFMVNKRVTHLLRKRLSCLTRMLKVKSQTTKLSDLSSSNYT</sequence>
<feature type="transmembrane region" description="Helical" evidence="6">
    <location>
        <begin position="1262"/>
        <end position="1283"/>
    </location>
</feature>
<dbReference type="Proteomes" id="UP000735302">
    <property type="component" value="Unassembled WGS sequence"/>
</dbReference>
<feature type="transmembrane region" description="Helical" evidence="6">
    <location>
        <begin position="1188"/>
        <end position="1208"/>
    </location>
</feature>
<dbReference type="GO" id="GO:0007166">
    <property type="term" value="P:cell surface receptor signaling pathway"/>
    <property type="evidence" value="ECO:0007669"/>
    <property type="project" value="InterPro"/>
</dbReference>
<feature type="transmembrane region" description="Helical" evidence="6">
    <location>
        <begin position="1376"/>
        <end position="1402"/>
    </location>
</feature>
<feature type="compositionally biased region" description="Polar residues" evidence="5">
    <location>
        <begin position="236"/>
        <end position="246"/>
    </location>
</feature>
<name>A0AAV3Y294_9GAST</name>
<dbReference type="PANTHER" id="PTHR45902">
    <property type="entry name" value="LATROPHILIN RECEPTOR-LIKE PROTEIN A"/>
    <property type="match status" value="1"/>
</dbReference>
<protein>
    <submittedName>
        <fullName evidence="8">G-protein coupled receptor mth</fullName>
    </submittedName>
</protein>
<comment type="subcellular location">
    <subcellularLocation>
        <location evidence="1">Membrane</location>
        <topology evidence="1">Multi-pass membrane protein</topology>
    </subcellularLocation>
</comment>
<dbReference type="SUPFAM" id="SSF90188">
    <property type="entry name" value="Somatomedin B domain"/>
    <property type="match status" value="1"/>
</dbReference>
<evidence type="ECO:0000256" key="3">
    <source>
        <dbReference type="ARBA" id="ARBA00022989"/>
    </source>
</evidence>
<keyword evidence="9" id="KW-1185">Reference proteome</keyword>
<dbReference type="Pfam" id="PF00002">
    <property type="entry name" value="7tm_2"/>
    <property type="match status" value="1"/>
</dbReference>
<proteinExistence type="predicted"/>
<dbReference type="GO" id="GO:0016020">
    <property type="term" value="C:membrane"/>
    <property type="evidence" value="ECO:0007669"/>
    <property type="project" value="UniProtKB-SubCell"/>
</dbReference>
<feature type="compositionally biased region" description="Basic and acidic residues" evidence="5">
    <location>
        <begin position="224"/>
        <end position="235"/>
    </location>
</feature>
<dbReference type="PROSITE" id="PS50261">
    <property type="entry name" value="G_PROTEIN_RECEP_F2_4"/>
    <property type="match status" value="1"/>
</dbReference>
<keyword evidence="2 6" id="KW-0812">Transmembrane</keyword>
<evidence type="ECO:0000256" key="6">
    <source>
        <dbReference type="SAM" id="Phobius"/>
    </source>
</evidence>
<feature type="region of interest" description="Disordered" evidence="5">
    <location>
        <begin position="325"/>
        <end position="349"/>
    </location>
</feature>
<organism evidence="8 9">
    <name type="scientific">Plakobranchus ocellatus</name>
    <dbReference type="NCBI Taxonomy" id="259542"/>
    <lineage>
        <taxon>Eukaryota</taxon>
        <taxon>Metazoa</taxon>
        <taxon>Spiralia</taxon>
        <taxon>Lophotrochozoa</taxon>
        <taxon>Mollusca</taxon>
        <taxon>Gastropoda</taxon>
        <taxon>Heterobranchia</taxon>
        <taxon>Euthyneura</taxon>
        <taxon>Panpulmonata</taxon>
        <taxon>Sacoglossa</taxon>
        <taxon>Placobranchoidea</taxon>
        <taxon>Plakobranchidae</taxon>
        <taxon>Plakobranchus</taxon>
    </lineage>
</organism>
<dbReference type="GO" id="GO:0004930">
    <property type="term" value="F:G protein-coupled receptor activity"/>
    <property type="evidence" value="ECO:0007669"/>
    <property type="project" value="InterPro"/>
</dbReference>
<feature type="compositionally biased region" description="Low complexity" evidence="5">
    <location>
        <begin position="340"/>
        <end position="349"/>
    </location>
</feature>
<feature type="domain" description="G-protein coupled receptors family 2 profile 2" evidence="7">
    <location>
        <begin position="1153"/>
        <end position="1473"/>
    </location>
</feature>
<evidence type="ECO:0000259" key="7">
    <source>
        <dbReference type="PROSITE" id="PS50261"/>
    </source>
</evidence>
<evidence type="ECO:0000256" key="1">
    <source>
        <dbReference type="ARBA" id="ARBA00004141"/>
    </source>
</evidence>
<evidence type="ECO:0000313" key="8">
    <source>
        <dbReference type="EMBL" id="GFN76497.1"/>
    </source>
</evidence>
<dbReference type="Gene3D" id="1.20.1070.10">
    <property type="entry name" value="Rhodopsin 7-helix transmembrane proteins"/>
    <property type="match status" value="1"/>
</dbReference>
<feature type="region of interest" description="Disordered" evidence="5">
    <location>
        <begin position="191"/>
        <end position="246"/>
    </location>
</feature>
<feature type="transmembrane region" description="Helical" evidence="6">
    <location>
        <begin position="1155"/>
        <end position="1176"/>
    </location>
</feature>